<evidence type="ECO:0000313" key="3">
    <source>
        <dbReference type="Proteomes" id="UP001153269"/>
    </source>
</evidence>
<dbReference type="EMBL" id="CADEAL010003973">
    <property type="protein sequence ID" value="CAB1448305.1"/>
    <property type="molecule type" value="Genomic_DNA"/>
</dbReference>
<feature type="region of interest" description="Disordered" evidence="1">
    <location>
        <begin position="15"/>
        <end position="47"/>
    </location>
</feature>
<gene>
    <name evidence="2" type="ORF">PLEPLA_LOCUS35962</name>
</gene>
<comment type="caution">
    <text evidence="2">The sequence shown here is derived from an EMBL/GenBank/DDBJ whole genome shotgun (WGS) entry which is preliminary data.</text>
</comment>
<accession>A0A9N7VF55</accession>
<evidence type="ECO:0000313" key="2">
    <source>
        <dbReference type="EMBL" id="CAB1448305.1"/>
    </source>
</evidence>
<protein>
    <submittedName>
        <fullName evidence="2">Uncharacterized protein</fullName>
    </submittedName>
</protein>
<keyword evidence="3" id="KW-1185">Reference proteome</keyword>
<reference evidence="2" key="1">
    <citation type="submission" date="2020-03" db="EMBL/GenBank/DDBJ databases">
        <authorList>
            <person name="Weist P."/>
        </authorList>
    </citation>
    <scope>NUCLEOTIDE SEQUENCE</scope>
</reference>
<dbReference type="AlphaFoldDB" id="A0A9N7VF55"/>
<name>A0A9N7VF55_PLEPL</name>
<proteinExistence type="predicted"/>
<evidence type="ECO:0000256" key="1">
    <source>
        <dbReference type="SAM" id="MobiDB-lite"/>
    </source>
</evidence>
<dbReference type="Proteomes" id="UP001153269">
    <property type="component" value="Unassembled WGS sequence"/>
</dbReference>
<feature type="compositionally biased region" description="Basic and acidic residues" evidence="1">
    <location>
        <begin position="107"/>
        <end position="150"/>
    </location>
</feature>
<sequence length="171" mass="19200">MAARRGVSLVPAQHYFERDQGRRTNNNRAEQCRGRRTESLCLSPPPLSPGIRACDAVARSSPSSTSFHSSVLFYLSEQRSAAFTEHVCSVNDEHQRRVSNDSAESAESAKRAESRERRARRGESAERGERRSAERGEERAQSTESRERRAQRAQSAQKAQRAHSAESAERT</sequence>
<organism evidence="2 3">
    <name type="scientific">Pleuronectes platessa</name>
    <name type="common">European plaice</name>
    <dbReference type="NCBI Taxonomy" id="8262"/>
    <lineage>
        <taxon>Eukaryota</taxon>
        <taxon>Metazoa</taxon>
        <taxon>Chordata</taxon>
        <taxon>Craniata</taxon>
        <taxon>Vertebrata</taxon>
        <taxon>Euteleostomi</taxon>
        <taxon>Actinopterygii</taxon>
        <taxon>Neopterygii</taxon>
        <taxon>Teleostei</taxon>
        <taxon>Neoteleostei</taxon>
        <taxon>Acanthomorphata</taxon>
        <taxon>Carangaria</taxon>
        <taxon>Pleuronectiformes</taxon>
        <taxon>Pleuronectoidei</taxon>
        <taxon>Pleuronectidae</taxon>
        <taxon>Pleuronectes</taxon>
    </lineage>
</organism>
<feature type="region of interest" description="Disordered" evidence="1">
    <location>
        <begin position="89"/>
        <end position="171"/>
    </location>
</feature>